<sequence>MNMKPLATEADSTTEFEGKVMSREVASMTEEDKSRELIKCCSEPKEMSSESCPLSPEEPALQIVVDCPSPLPPVSSATVLNAIGGSGRRKQFKPQRKTGAGPTEGEPALRYRRAIPRRIMIDSAAGFKSMLILLPELFTFAETQWCQIRRRKCWPECLRVQGEKQISEEVVSEGGRTEHGVPQTVLNPASEQQRFSALICPRDKADDYPPLPPSVLDSPFASLCNRRNHGKIPFNCSPRSPPKCGGLCSVGALAGSFMCVLMKGSVLRKVTKKLAFAQPEIAVTNYGRKGMYVLWSENRFPVVFDAVLLGSVLAFVYLLRRSILRIQSTWPPSFHSENPIHLASISWPPSFHSENPIHLASVVPF</sequence>
<dbReference type="AlphaFoldDB" id="A0A7R8W1E4"/>
<keyword evidence="2" id="KW-0472">Membrane</keyword>
<reference evidence="3" key="1">
    <citation type="submission" date="2020-11" db="EMBL/GenBank/DDBJ databases">
        <authorList>
            <person name="Tran Van P."/>
        </authorList>
    </citation>
    <scope>NUCLEOTIDE SEQUENCE</scope>
</reference>
<feature type="transmembrane region" description="Helical" evidence="2">
    <location>
        <begin position="300"/>
        <end position="319"/>
    </location>
</feature>
<protein>
    <submittedName>
        <fullName evidence="3">Uncharacterized protein</fullName>
    </submittedName>
</protein>
<keyword evidence="2" id="KW-1133">Transmembrane helix</keyword>
<name>A0A7R8W1E4_9CRUS</name>
<dbReference type="EMBL" id="OB660137">
    <property type="protein sequence ID" value="CAD7223014.1"/>
    <property type="molecule type" value="Genomic_DNA"/>
</dbReference>
<keyword evidence="2" id="KW-0812">Transmembrane</keyword>
<organism evidence="3">
    <name type="scientific">Cyprideis torosa</name>
    <dbReference type="NCBI Taxonomy" id="163714"/>
    <lineage>
        <taxon>Eukaryota</taxon>
        <taxon>Metazoa</taxon>
        <taxon>Ecdysozoa</taxon>
        <taxon>Arthropoda</taxon>
        <taxon>Crustacea</taxon>
        <taxon>Oligostraca</taxon>
        <taxon>Ostracoda</taxon>
        <taxon>Podocopa</taxon>
        <taxon>Podocopida</taxon>
        <taxon>Cytherocopina</taxon>
        <taxon>Cytheroidea</taxon>
        <taxon>Cytherideidae</taxon>
        <taxon>Cyprideis</taxon>
    </lineage>
</organism>
<proteinExistence type="predicted"/>
<evidence type="ECO:0000256" key="2">
    <source>
        <dbReference type="SAM" id="Phobius"/>
    </source>
</evidence>
<feature type="compositionally biased region" description="Basic residues" evidence="1">
    <location>
        <begin position="87"/>
        <end position="96"/>
    </location>
</feature>
<evidence type="ECO:0000313" key="3">
    <source>
        <dbReference type="EMBL" id="CAD7223014.1"/>
    </source>
</evidence>
<accession>A0A7R8W1E4</accession>
<gene>
    <name evidence="3" type="ORF">CTOB1V02_LOCUS1009</name>
</gene>
<evidence type="ECO:0000256" key="1">
    <source>
        <dbReference type="SAM" id="MobiDB-lite"/>
    </source>
</evidence>
<feature type="region of interest" description="Disordered" evidence="1">
    <location>
        <begin position="85"/>
        <end position="106"/>
    </location>
</feature>
<feature type="region of interest" description="Disordered" evidence="1">
    <location>
        <begin position="1"/>
        <end position="36"/>
    </location>
</feature>